<protein>
    <submittedName>
        <fullName evidence="2">Uncharacterized protein</fullName>
    </submittedName>
</protein>
<dbReference type="Proteomes" id="UP000028582">
    <property type="component" value="Unassembled WGS sequence"/>
</dbReference>
<evidence type="ECO:0000256" key="1">
    <source>
        <dbReference type="SAM" id="Phobius"/>
    </source>
</evidence>
<dbReference type="OrthoDB" id="88434at2759"/>
<dbReference type="SUPFAM" id="SSF47072">
    <property type="entry name" value="Cysteine alpha-hairpin motif"/>
    <property type="match status" value="1"/>
</dbReference>
<dbReference type="InterPro" id="IPR009069">
    <property type="entry name" value="Cys_alpha_HP_mot_SF"/>
</dbReference>
<keyword evidence="1" id="KW-0472">Membrane</keyword>
<keyword evidence="1" id="KW-1133">Transmembrane helix</keyword>
<accession>A0A080Z553</accession>
<dbReference type="AlphaFoldDB" id="A0A080Z553"/>
<evidence type="ECO:0000313" key="2">
    <source>
        <dbReference type="EMBL" id="ETO61764.1"/>
    </source>
</evidence>
<reference evidence="2 3" key="1">
    <citation type="submission" date="2013-11" db="EMBL/GenBank/DDBJ databases">
        <title>The Genome Sequence of Phytophthora parasitica P1976.</title>
        <authorList>
            <consortium name="The Broad Institute Genomics Platform"/>
            <person name="Russ C."/>
            <person name="Tyler B."/>
            <person name="Panabieres F."/>
            <person name="Shan W."/>
            <person name="Tripathy S."/>
            <person name="Grunwald N."/>
            <person name="Machado M."/>
            <person name="Johnson C.S."/>
            <person name="Walker B."/>
            <person name="Young S."/>
            <person name="Zeng Q."/>
            <person name="Gargeya S."/>
            <person name="Fitzgerald M."/>
            <person name="Haas B."/>
            <person name="Abouelleil A."/>
            <person name="Allen A.W."/>
            <person name="Alvarado L."/>
            <person name="Arachchi H.M."/>
            <person name="Berlin A.M."/>
            <person name="Chapman S.B."/>
            <person name="Gainer-Dewar J."/>
            <person name="Goldberg J."/>
            <person name="Griggs A."/>
            <person name="Gujja S."/>
            <person name="Hansen M."/>
            <person name="Howarth C."/>
            <person name="Imamovic A."/>
            <person name="Ireland A."/>
            <person name="Larimer J."/>
            <person name="McCowan C."/>
            <person name="Murphy C."/>
            <person name="Pearson M."/>
            <person name="Poon T.W."/>
            <person name="Priest M."/>
            <person name="Roberts A."/>
            <person name="Saif S."/>
            <person name="Shea T."/>
            <person name="Sisk P."/>
            <person name="Sykes S."/>
            <person name="Wortman J."/>
            <person name="Nusbaum C."/>
            <person name="Birren B."/>
        </authorList>
    </citation>
    <scope>NUCLEOTIDE SEQUENCE [LARGE SCALE GENOMIC DNA]</scope>
    <source>
        <strain evidence="2 3">P1976</strain>
    </source>
</reference>
<evidence type="ECO:0000313" key="3">
    <source>
        <dbReference type="Proteomes" id="UP000028582"/>
    </source>
</evidence>
<proteinExistence type="predicted"/>
<sequence>MPTKECLTCKPGDDTHHQSAVENTGCEESYLRVDACMKLNNGRVSACTEEWEKFRQCHEQGKTTPKSGGKNSNAFGRDVSEMEMMVLAGTVFVVSVLLVLVYKLARGWDDLDKDDFGASVLPLHAPRATNRWVTSRKTHFGRLGTIQEHEVFSFSSKMR</sequence>
<gene>
    <name evidence="2" type="ORF">F444_20282</name>
</gene>
<keyword evidence="1" id="KW-0812">Transmembrane</keyword>
<dbReference type="EMBL" id="ANJA01003727">
    <property type="protein sequence ID" value="ETO61764.1"/>
    <property type="molecule type" value="Genomic_DNA"/>
</dbReference>
<feature type="transmembrane region" description="Helical" evidence="1">
    <location>
        <begin position="84"/>
        <end position="105"/>
    </location>
</feature>
<comment type="caution">
    <text evidence="2">The sequence shown here is derived from an EMBL/GenBank/DDBJ whole genome shotgun (WGS) entry which is preliminary data.</text>
</comment>
<organism evidence="2 3">
    <name type="scientific">Phytophthora nicotianae P1976</name>
    <dbReference type="NCBI Taxonomy" id="1317066"/>
    <lineage>
        <taxon>Eukaryota</taxon>
        <taxon>Sar</taxon>
        <taxon>Stramenopiles</taxon>
        <taxon>Oomycota</taxon>
        <taxon>Peronosporomycetes</taxon>
        <taxon>Peronosporales</taxon>
        <taxon>Peronosporaceae</taxon>
        <taxon>Phytophthora</taxon>
    </lineage>
</organism>
<name>A0A080Z553_PHYNI</name>